<gene>
    <name evidence="2" type="ORF">RN96_07035</name>
    <name evidence="3" type="ORF">RN96_07310</name>
</gene>
<protein>
    <recommendedName>
        <fullName evidence="1">Phage-Barnase-EndoU-ColicinE5/D-RelE like nuclease 4 domain-containing protein</fullName>
    </recommendedName>
</protein>
<dbReference type="EMBL" id="NJGI01000004">
    <property type="protein sequence ID" value="PGH20886.1"/>
    <property type="molecule type" value="Genomic_DNA"/>
</dbReference>
<feature type="domain" description="Phage-Barnase-EndoU-ColicinE5/D-RelE like nuclease 4" evidence="1">
    <location>
        <begin position="12"/>
        <end position="187"/>
    </location>
</feature>
<dbReference type="Pfam" id="PF18813">
    <property type="entry name" value="PBECR4"/>
    <property type="match status" value="1"/>
</dbReference>
<comment type="caution">
    <text evidence="3">The sequence shown here is derived from an EMBL/GenBank/DDBJ whole genome shotgun (WGS) entry which is preliminary data.</text>
</comment>
<dbReference type="AlphaFoldDB" id="A0A2B7YH63"/>
<organism evidence="3 4">
    <name type="scientific">Fusobacterium nucleatum subsp. polymorphum</name>
    <name type="common">Fusobacterium polymorphum</name>
    <dbReference type="NCBI Taxonomy" id="76857"/>
    <lineage>
        <taxon>Bacteria</taxon>
        <taxon>Fusobacteriati</taxon>
        <taxon>Fusobacteriota</taxon>
        <taxon>Fusobacteriia</taxon>
        <taxon>Fusobacteriales</taxon>
        <taxon>Fusobacteriaceae</taxon>
        <taxon>Fusobacterium</taxon>
    </lineage>
</organism>
<accession>A0A2B7YH63</accession>
<reference evidence="3 4" key="1">
    <citation type="submission" date="2017-06" db="EMBL/GenBank/DDBJ databases">
        <title>Genome sequencing of Fusobacterium nucleatum subsp. polymorphum KCOM 1232 (=ChDC F37).</title>
        <authorList>
            <person name="Kook J.-K."/>
            <person name="Park S.-N."/>
            <person name="Lim Y.K."/>
            <person name="Roh H."/>
        </authorList>
    </citation>
    <scope>NUCLEOTIDE SEQUENCE [LARGE SCALE GENOMIC DNA]</scope>
    <source>
        <strain evidence="3">KCOM 1232</strain>
        <strain evidence="4">KCOM 1232 ( ChDC F37)</strain>
    </source>
</reference>
<dbReference type="EMBL" id="NJGI01000004">
    <property type="protein sequence ID" value="PGH20846.1"/>
    <property type="molecule type" value="Genomic_DNA"/>
</dbReference>
<evidence type="ECO:0000313" key="2">
    <source>
        <dbReference type="EMBL" id="PGH20846.1"/>
    </source>
</evidence>
<dbReference type="RefSeq" id="WP_098702918.1">
    <property type="nucleotide sequence ID" value="NZ_NJGI01000004.1"/>
</dbReference>
<evidence type="ECO:0000259" key="1">
    <source>
        <dbReference type="Pfam" id="PF18813"/>
    </source>
</evidence>
<dbReference type="InterPro" id="IPR041420">
    <property type="entry name" value="PBECR4"/>
</dbReference>
<dbReference type="Proteomes" id="UP000222862">
    <property type="component" value="Unassembled WGS sequence"/>
</dbReference>
<evidence type="ECO:0000313" key="3">
    <source>
        <dbReference type="EMBL" id="PGH20886.1"/>
    </source>
</evidence>
<sequence length="335" mass="39833">MRENMELLIKKLNKACLIYKKDFLNKDFLVIAGKRKNTEIIEINFRKEHFMHLVGIKGMKANDFFEKISLNILSLNELNKLKKNPYINQKLNSFPKLRRLFEEEPYLYNFHPHSTTKVELDKIIANINREIKKELIGLKFLKTLSKKSYIPASIEDRKASEITAEERKRIICILEKKSSEKDYSKILFRNLEENLSLYIPKEIFISIKKELEKVNYNYLTGGPIRIQNHSSGENRWIGKKDMERFEIQKRNNVKEEIGKVAVMMTEKEMEDYKKSRGVETEEITSPSNEKKLYIIPVPYYNISDLKITKEIEQKFVPMKEKEQKVEKNIDKEIER</sequence>
<name>A0A2B7YH63_FUSNP</name>
<proteinExistence type="predicted"/>
<evidence type="ECO:0000313" key="4">
    <source>
        <dbReference type="Proteomes" id="UP000222862"/>
    </source>
</evidence>